<dbReference type="RefSeq" id="WP_111445485.1">
    <property type="nucleotide sequence ID" value="NZ_QKZK01000012.1"/>
</dbReference>
<keyword evidence="1" id="KW-0812">Transmembrane</keyword>
<evidence type="ECO:0000256" key="1">
    <source>
        <dbReference type="SAM" id="Phobius"/>
    </source>
</evidence>
<dbReference type="InterPro" id="IPR052701">
    <property type="entry name" value="GAG_Ulvan_Degrading_Sulfatases"/>
</dbReference>
<dbReference type="EMBL" id="QKZK01000012">
    <property type="protein sequence ID" value="PZX16674.1"/>
    <property type="molecule type" value="Genomic_DNA"/>
</dbReference>
<evidence type="ECO:0000259" key="3">
    <source>
        <dbReference type="Pfam" id="PF11893"/>
    </source>
</evidence>
<feature type="domain" description="Inner membrane protein YejM N-terminal" evidence="3">
    <location>
        <begin position="7"/>
        <end position="245"/>
    </location>
</feature>
<feature type="transmembrane region" description="Helical" evidence="1">
    <location>
        <begin position="76"/>
        <end position="95"/>
    </location>
</feature>
<dbReference type="PANTHER" id="PTHR43751:SF3">
    <property type="entry name" value="SULFATASE N-TERMINAL DOMAIN-CONTAINING PROTEIN"/>
    <property type="match status" value="1"/>
</dbReference>
<reference evidence="4 5" key="1">
    <citation type="submission" date="2018-06" db="EMBL/GenBank/DDBJ databases">
        <title>Genomic Encyclopedia of Archaeal and Bacterial Type Strains, Phase II (KMG-II): from individual species to whole genera.</title>
        <authorList>
            <person name="Goeker M."/>
        </authorList>
    </citation>
    <scope>NUCLEOTIDE SEQUENCE [LARGE SCALE GENOMIC DNA]</scope>
    <source>
        <strain evidence="4 5">DSM 6779</strain>
    </source>
</reference>
<feature type="transmembrane region" description="Helical" evidence="1">
    <location>
        <begin position="12"/>
        <end position="30"/>
    </location>
</feature>
<keyword evidence="1" id="KW-0472">Membrane</keyword>
<feature type="transmembrane region" description="Helical" evidence="1">
    <location>
        <begin position="162"/>
        <end position="185"/>
    </location>
</feature>
<dbReference type="Proteomes" id="UP000249239">
    <property type="component" value="Unassembled WGS sequence"/>
</dbReference>
<feature type="transmembrane region" description="Helical" evidence="1">
    <location>
        <begin position="42"/>
        <end position="64"/>
    </location>
</feature>
<protein>
    <submittedName>
        <fullName evidence="4">Uncharacterized protein</fullName>
    </submittedName>
</protein>
<evidence type="ECO:0000313" key="4">
    <source>
        <dbReference type="EMBL" id="PZX16674.1"/>
    </source>
</evidence>
<dbReference type="InterPro" id="IPR012159">
    <property type="entry name" value="YejM-like"/>
</dbReference>
<dbReference type="Pfam" id="PF11893">
    <property type="entry name" value="DUF3413"/>
    <property type="match status" value="1"/>
</dbReference>
<dbReference type="OrthoDB" id="9764377at2"/>
<dbReference type="InterPro" id="IPR024588">
    <property type="entry name" value="YejM_N"/>
</dbReference>
<dbReference type="PIRSF" id="PIRSF004950">
    <property type="entry name" value="Mmb_sulf_HI0842"/>
    <property type="match status" value="1"/>
</dbReference>
<feature type="transmembrane region" description="Helical" evidence="1">
    <location>
        <begin position="128"/>
        <end position="150"/>
    </location>
</feature>
<dbReference type="CDD" id="cd16148">
    <property type="entry name" value="sulfatase_like"/>
    <property type="match status" value="1"/>
</dbReference>
<dbReference type="InterPro" id="IPR017850">
    <property type="entry name" value="Alkaline_phosphatase_core_sf"/>
</dbReference>
<evidence type="ECO:0000313" key="5">
    <source>
        <dbReference type="Proteomes" id="UP000249239"/>
    </source>
</evidence>
<dbReference type="PANTHER" id="PTHR43751">
    <property type="entry name" value="SULFATASE"/>
    <property type="match status" value="1"/>
</dbReference>
<sequence length="614" mass="70829">MSQRIDIIKQGAWFFLFNTLILLLSGYKYFQYFADCKSTITFIYLTVTTLSHFAAISFIPYLLIFVPVTLLYPKKSVLWVIAGILTTVTSLFLLIDSMVYNLYRFHINRFVLELIFGGNGNQIFEFQYYQYIVSIIGGLIFISTMLWASYNFFNWSKSLSLLGGKLITITLLIFMLMSHFIHMWADATNHFSITRSSRTYPLYFPTTGKRLIASLGLSNSTTDNTSSNLSFDDESNGLNYPQHPIMIDSTANTNIVLILVDSWNPCTFDSITMPNIYHFSKECEVYHQHYSGSNGTRTGLFSLFYGIPGLYWDAILSTQTSPVLVNILQKNHYQIETYTSASLTNPPFDRTIFSKVKGLQLKTEGESATIRDSIITMQWLNKHQSKSDFKNPLFSFLFYDGLHAISHPKSFKGPYQPEWEYAKYEILNNDIDPTPFLNLYKNSANYIDYLIGKILQQLKDNGCLENSWVIISGDHGQEFNENKKNYWGHNGNYSPAQMQVPLMIHKPLGKNRNYHHWSSHYDLVPSLMNDIFKCQNPISDYSMGKCLNDSSKREWMLVGSNDNYAILEPNRITSIYFNGTFDITDSHLNEIQDGQINTQLFNKILLKSKMFYKQ</sequence>
<feature type="domain" description="Sulfatase N-terminal" evidence="2">
    <location>
        <begin position="254"/>
        <end position="528"/>
    </location>
</feature>
<proteinExistence type="predicted"/>
<gene>
    <name evidence="4" type="ORF">LX69_01744</name>
</gene>
<organism evidence="4 5">
    <name type="scientific">Breznakibacter xylanolyticus</name>
    <dbReference type="NCBI Taxonomy" id="990"/>
    <lineage>
        <taxon>Bacteria</taxon>
        <taxon>Pseudomonadati</taxon>
        <taxon>Bacteroidota</taxon>
        <taxon>Bacteroidia</taxon>
        <taxon>Marinilabiliales</taxon>
        <taxon>Marinilabiliaceae</taxon>
        <taxon>Breznakibacter</taxon>
    </lineage>
</organism>
<dbReference type="Gene3D" id="3.40.720.10">
    <property type="entry name" value="Alkaline Phosphatase, subunit A"/>
    <property type="match status" value="1"/>
</dbReference>
<dbReference type="InterPro" id="IPR000917">
    <property type="entry name" value="Sulfatase_N"/>
</dbReference>
<dbReference type="SUPFAM" id="SSF53649">
    <property type="entry name" value="Alkaline phosphatase-like"/>
    <property type="match status" value="1"/>
</dbReference>
<evidence type="ECO:0000259" key="2">
    <source>
        <dbReference type="Pfam" id="PF00884"/>
    </source>
</evidence>
<accession>A0A2W7NIZ4</accession>
<keyword evidence="5" id="KW-1185">Reference proteome</keyword>
<comment type="caution">
    <text evidence="4">The sequence shown here is derived from an EMBL/GenBank/DDBJ whole genome shotgun (WGS) entry which is preliminary data.</text>
</comment>
<dbReference type="Pfam" id="PF00884">
    <property type="entry name" value="Sulfatase"/>
    <property type="match status" value="1"/>
</dbReference>
<keyword evidence="1" id="KW-1133">Transmembrane helix</keyword>
<name>A0A2W7NIZ4_9BACT</name>
<dbReference type="AlphaFoldDB" id="A0A2W7NIZ4"/>